<organism evidence="2 3">
    <name type="scientific">Romanomermis culicivorax</name>
    <name type="common">Nematode worm</name>
    <dbReference type="NCBI Taxonomy" id="13658"/>
    <lineage>
        <taxon>Eukaryota</taxon>
        <taxon>Metazoa</taxon>
        <taxon>Ecdysozoa</taxon>
        <taxon>Nematoda</taxon>
        <taxon>Enoplea</taxon>
        <taxon>Dorylaimia</taxon>
        <taxon>Mermithida</taxon>
        <taxon>Mermithoidea</taxon>
        <taxon>Mermithidae</taxon>
        <taxon>Romanomermis</taxon>
    </lineage>
</organism>
<proteinExistence type="predicted"/>
<feature type="transmembrane region" description="Helical" evidence="1">
    <location>
        <begin position="7"/>
        <end position="25"/>
    </location>
</feature>
<reference evidence="3" key="1">
    <citation type="submission" date="2022-11" db="UniProtKB">
        <authorList>
            <consortium name="WormBaseParasite"/>
        </authorList>
    </citation>
    <scope>IDENTIFICATION</scope>
</reference>
<name>A0A915HP65_ROMCU</name>
<keyword evidence="1" id="KW-0812">Transmembrane</keyword>
<evidence type="ECO:0000313" key="3">
    <source>
        <dbReference type="WBParaSite" id="nRc.2.0.1.t03504-RA"/>
    </source>
</evidence>
<keyword evidence="2" id="KW-1185">Reference proteome</keyword>
<dbReference type="WBParaSite" id="nRc.2.0.1.t03504-RA">
    <property type="protein sequence ID" value="nRc.2.0.1.t03504-RA"/>
    <property type="gene ID" value="nRc.2.0.1.g03504"/>
</dbReference>
<evidence type="ECO:0000256" key="1">
    <source>
        <dbReference type="SAM" id="Phobius"/>
    </source>
</evidence>
<accession>A0A915HP65</accession>
<protein>
    <submittedName>
        <fullName evidence="3">NADH dehydrogenase subunit 5</fullName>
    </submittedName>
</protein>
<dbReference type="AlphaFoldDB" id="A0A915HP65"/>
<keyword evidence="1" id="KW-0472">Membrane</keyword>
<dbReference type="Proteomes" id="UP000887565">
    <property type="component" value="Unplaced"/>
</dbReference>
<sequence length="27" mass="3191">MHSTRHLWSKTLLTMMGLLILPLPWTL</sequence>
<evidence type="ECO:0000313" key="2">
    <source>
        <dbReference type="Proteomes" id="UP000887565"/>
    </source>
</evidence>
<keyword evidence="1" id="KW-1133">Transmembrane helix</keyword>